<name>A0A1V8SVE1_9PEZI</name>
<accession>A0A1V8SVE1</accession>
<keyword evidence="3" id="KW-1185">Reference proteome</keyword>
<gene>
    <name evidence="2" type="ORF">B0A48_11304</name>
</gene>
<reference evidence="3" key="1">
    <citation type="submission" date="2017-03" db="EMBL/GenBank/DDBJ databases">
        <title>Genomes of endolithic fungi from Antarctica.</title>
        <authorList>
            <person name="Coleine C."/>
            <person name="Masonjones S."/>
            <person name="Stajich J.E."/>
        </authorList>
    </citation>
    <scope>NUCLEOTIDE SEQUENCE [LARGE SCALE GENOMIC DNA]</scope>
    <source>
        <strain evidence="3">CCFEE 5527</strain>
    </source>
</reference>
<dbReference type="AlphaFoldDB" id="A0A1V8SVE1"/>
<evidence type="ECO:0000313" key="3">
    <source>
        <dbReference type="Proteomes" id="UP000192596"/>
    </source>
</evidence>
<evidence type="ECO:0000256" key="1">
    <source>
        <dbReference type="SAM" id="MobiDB-lite"/>
    </source>
</evidence>
<organism evidence="2 3">
    <name type="scientific">Cryoendolithus antarcticus</name>
    <dbReference type="NCBI Taxonomy" id="1507870"/>
    <lineage>
        <taxon>Eukaryota</taxon>
        <taxon>Fungi</taxon>
        <taxon>Dikarya</taxon>
        <taxon>Ascomycota</taxon>
        <taxon>Pezizomycotina</taxon>
        <taxon>Dothideomycetes</taxon>
        <taxon>Dothideomycetidae</taxon>
        <taxon>Cladosporiales</taxon>
        <taxon>Cladosporiaceae</taxon>
        <taxon>Cryoendolithus</taxon>
    </lineage>
</organism>
<dbReference type="InParanoid" id="A0A1V8SVE1"/>
<proteinExistence type="predicted"/>
<protein>
    <submittedName>
        <fullName evidence="2">Uncharacterized protein</fullName>
    </submittedName>
</protein>
<sequence length="198" mass="22338">MCRLLHVEWRCTHTQTIFEYCRDCPRTPGPSPQPLRPCDAFLAQHGPNPTTPTADEFRNHCCRFTCCLADQSDLHERVRNLERVLGLPPGGKLKGRLTPDWARGKGERELVEARKALARLVKRHGERCEALYYGLGWLQQGAEGWRVEVKLEEGEGGDLRAPIVEWSARNVHRYARSEGEGDGGRMNRISAASAPPRS</sequence>
<feature type="region of interest" description="Disordered" evidence="1">
    <location>
        <begin position="177"/>
        <end position="198"/>
    </location>
</feature>
<evidence type="ECO:0000313" key="2">
    <source>
        <dbReference type="EMBL" id="OQO03020.1"/>
    </source>
</evidence>
<comment type="caution">
    <text evidence="2">The sequence shown here is derived from an EMBL/GenBank/DDBJ whole genome shotgun (WGS) entry which is preliminary data.</text>
</comment>
<dbReference type="EMBL" id="NAJO01000026">
    <property type="protein sequence ID" value="OQO03020.1"/>
    <property type="molecule type" value="Genomic_DNA"/>
</dbReference>
<dbReference type="Proteomes" id="UP000192596">
    <property type="component" value="Unassembled WGS sequence"/>
</dbReference>